<accession>A0ABT6MFZ4</accession>
<proteinExistence type="predicted"/>
<organism evidence="1 2">
    <name type="scientific">Prescottella agglutinans</name>
    <dbReference type="NCBI Taxonomy" id="1644129"/>
    <lineage>
        <taxon>Bacteria</taxon>
        <taxon>Bacillati</taxon>
        <taxon>Actinomycetota</taxon>
        <taxon>Actinomycetes</taxon>
        <taxon>Mycobacteriales</taxon>
        <taxon>Nocardiaceae</taxon>
        <taxon>Prescottella</taxon>
    </lineage>
</organism>
<dbReference type="RefSeq" id="WP_280762522.1">
    <property type="nucleotide sequence ID" value="NZ_JARXVC010000013.1"/>
</dbReference>
<comment type="caution">
    <text evidence="1">The sequence shown here is derived from an EMBL/GenBank/DDBJ whole genome shotgun (WGS) entry which is preliminary data.</text>
</comment>
<sequence>MEPIFLPELPGHTITISLIGSWLSVEIRDTSDEIRYAAGWDIEPAA</sequence>
<protein>
    <submittedName>
        <fullName evidence="1">Uncharacterized protein</fullName>
    </submittedName>
</protein>
<dbReference type="EMBL" id="JARXVC010000013">
    <property type="protein sequence ID" value="MDH6283246.1"/>
    <property type="molecule type" value="Genomic_DNA"/>
</dbReference>
<evidence type="ECO:0000313" key="1">
    <source>
        <dbReference type="EMBL" id="MDH6283246.1"/>
    </source>
</evidence>
<evidence type="ECO:0000313" key="2">
    <source>
        <dbReference type="Proteomes" id="UP001160334"/>
    </source>
</evidence>
<dbReference type="Proteomes" id="UP001160334">
    <property type="component" value="Unassembled WGS sequence"/>
</dbReference>
<reference evidence="1 2" key="1">
    <citation type="submission" date="2023-04" db="EMBL/GenBank/DDBJ databases">
        <title>Forest soil microbial communities from Buena Vista Peninsula, Colon Province, Panama.</title>
        <authorList>
            <person name="Bouskill N."/>
        </authorList>
    </citation>
    <scope>NUCLEOTIDE SEQUENCE [LARGE SCALE GENOMIC DNA]</scope>
    <source>
        <strain evidence="1 2">CFH S0262</strain>
    </source>
</reference>
<gene>
    <name evidence="1" type="ORF">M2280_004489</name>
</gene>
<name>A0ABT6MFZ4_9NOCA</name>
<keyword evidence="2" id="KW-1185">Reference proteome</keyword>